<name>S0EWY9_CHTCT</name>
<gene>
    <name evidence="3" type="primary">hfq</name>
    <name evidence="6" type="ORF">CCALI_00459</name>
</gene>
<dbReference type="PATRIC" id="fig|1303518.3.peg.464"/>
<dbReference type="PANTHER" id="PTHR34772:SF1">
    <property type="entry name" value="RNA-BINDING PROTEIN HFQ"/>
    <property type="match status" value="1"/>
</dbReference>
<dbReference type="FunCoup" id="S0EWY9">
    <property type="interactions" value="75"/>
</dbReference>
<dbReference type="eggNOG" id="COG1923">
    <property type="taxonomic scope" value="Bacteria"/>
</dbReference>
<dbReference type="NCBIfam" id="NF001602">
    <property type="entry name" value="PRK00395.1"/>
    <property type="match status" value="1"/>
</dbReference>
<dbReference type="AlphaFoldDB" id="S0EWY9"/>
<dbReference type="InterPro" id="IPR005001">
    <property type="entry name" value="Hfq"/>
</dbReference>
<evidence type="ECO:0000259" key="5">
    <source>
        <dbReference type="PROSITE" id="PS52002"/>
    </source>
</evidence>
<dbReference type="InterPro" id="IPR047575">
    <property type="entry name" value="Sm"/>
</dbReference>
<dbReference type="GO" id="GO:0043487">
    <property type="term" value="P:regulation of RNA stability"/>
    <property type="evidence" value="ECO:0007669"/>
    <property type="project" value="TreeGrafter"/>
</dbReference>
<keyword evidence="1 3" id="KW-0694">RNA-binding</keyword>
<dbReference type="PANTHER" id="PTHR34772">
    <property type="entry name" value="RNA-BINDING PROTEIN HFQ"/>
    <property type="match status" value="1"/>
</dbReference>
<dbReference type="HOGENOM" id="CLU_113688_2_1_0"/>
<dbReference type="Gene3D" id="2.30.30.100">
    <property type="match status" value="1"/>
</dbReference>
<feature type="compositionally biased region" description="Basic and acidic residues" evidence="4">
    <location>
        <begin position="80"/>
        <end position="91"/>
    </location>
</feature>
<comment type="subunit">
    <text evidence="3">Homohexamer.</text>
</comment>
<dbReference type="Pfam" id="PF17209">
    <property type="entry name" value="Hfq"/>
    <property type="match status" value="1"/>
</dbReference>
<dbReference type="KEGG" id="ccz:CCALI_00459"/>
<dbReference type="HAMAP" id="MF_00436">
    <property type="entry name" value="Hfq"/>
    <property type="match status" value="1"/>
</dbReference>
<evidence type="ECO:0000256" key="4">
    <source>
        <dbReference type="SAM" id="MobiDB-lite"/>
    </source>
</evidence>
<dbReference type="STRING" id="454171.CP488_00695"/>
<keyword evidence="2 3" id="KW-0346">Stress response</keyword>
<evidence type="ECO:0000256" key="2">
    <source>
        <dbReference type="ARBA" id="ARBA00023016"/>
    </source>
</evidence>
<comment type="similarity">
    <text evidence="3">Belongs to the Hfq family.</text>
</comment>
<reference evidence="7" key="1">
    <citation type="submission" date="2013-03" db="EMBL/GenBank/DDBJ databases">
        <title>Genome sequence of Chthonomonas calidirosea, the first sequenced genome from the Armatimonadetes phylum (formally candidate division OP10).</title>
        <authorList>
            <person name="Lee K.C.Y."/>
            <person name="Morgan X.C."/>
            <person name="Dunfield P.F."/>
            <person name="Tamas I."/>
            <person name="Houghton K.M."/>
            <person name="Vyssotski M."/>
            <person name="Ryan J.L.J."/>
            <person name="Lagutin K."/>
            <person name="McDonald I.R."/>
            <person name="Stott M.B."/>
        </authorList>
    </citation>
    <scope>NUCLEOTIDE SEQUENCE [LARGE SCALE GENOMIC DNA]</scope>
    <source>
        <strain evidence="7">DSM 23976 / ICMP 18418 / T49</strain>
    </source>
</reference>
<dbReference type="InterPro" id="IPR010920">
    <property type="entry name" value="LSM_dom_sf"/>
</dbReference>
<dbReference type="EMBL" id="HF951689">
    <property type="protein sequence ID" value="CCW34293.1"/>
    <property type="molecule type" value="Genomic_DNA"/>
</dbReference>
<evidence type="ECO:0000313" key="6">
    <source>
        <dbReference type="EMBL" id="CCW34293.1"/>
    </source>
</evidence>
<organism evidence="6 7">
    <name type="scientific">Chthonomonas calidirosea (strain DSM 23976 / ICMP 18418 / T49)</name>
    <dbReference type="NCBI Taxonomy" id="1303518"/>
    <lineage>
        <taxon>Bacteria</taxon>
        <taxon>Bacillati</taxon>
        <taxon>Armatimonadota</taxon>
        <taxon>Chthonomonadia</taxon>
        <taxon>Chthonomonadales</taxon>
        <taxon>Chthonomonadaceae</taxon>
        <taxon>Chthonomonas</taxon>
    </lineage>
</organism>
<keyword evidence="7" id="KW-1185">Reference proteome</keyword>
<feature type="region of interest" description="Disordered" evidence="4">
    <location>
        <begin position="80"/>
        <end position="101"/>
    </location>
</feature>
<dbReference type="RefSeq" id="WP_016481855.1">
    <property type="nucleotide sequence ID" value="NC_021487.1"/>
</dbReference>
<accession>S0EWY9</accession>
<dbReference type="InParanoid" id="S0EWY9"/>
<evidence type="ECO:0000256" key="3">
    <source>
        <dbReference type="HAMAP-Rule" id="MF_00436"/>
    </source>
</evidence>
<dbReference type="NCBIfam" id="TIGR02383">
    <property type="entry name" value="Hfq"/>
    <property type="match status" value="1"/>
</dbReference>
<dbReference type="GO" id="GO:0003723">
    <property type="term" value="F:RNA binding"/>
    <property type="evidence" value="ECO:0007669"/>
    <property type="project" value="UniProtKB-UniRule"/>
</dbReference>
<dbReference type="PROSITE" id="PS52002">
    <property type="entry name" value="SM"/>
    <property type="match status" value="1"/>
</dbReference>
<dbReference type="GO" id="GO:0045974">
    <property type="term" value="P:regulation of translation, ncRNA-mediated"/>
    <property type="evidence" value="ECO:0007669"/>
    <property type="project" value="TreeGrafter"/>
</dbReference>
<dbReference type="Proteomes" id="UP000014227">
    <property type="component" value="Chromosome I"/>
</dbReference>
<dbReference type="GO" id="GO:0005829">
    <property type="term" value="C:cytosol"/>
    <property type="evidence" value="ECO:0007669"/>
    <property type="project" value="TreeGrafter"/>
</dbReference>
<protein>
    <recommendedName>
        <fullName evidence="3">RNA-binding protein Hfq</fullName>
    </recommendedName>
</protein>
<comment type="function">
    <text evidence="3">RNA chaperone that binds small regulatory RNA (sRNAs) and mRNAs to facilitate mRNA translational regulation in response to envelope stress, environmental stress and changes in metabolite concentrations. Also binds with high specificity to tRNAs.</text>
</comment>
<dbReference type="SUPFAM" id="SSF50182">
    <property type="entry name" value="Sm-like ribonucleoproteins"/>
    <property type="match status" value="1"/>
</dbReference>
<sequence length="101" mass="11309">MNKSPLNLQDMFLNQVRKENIGVTIYLIGGVQLRGHVRGFDAFTILLESVGKPTQLVYKHAVTSIVPARPVPNFYSEVHRELSGEKLEREQQPASTTTSQS</sequence>
<dbReference type="GO" id="GO:0006355">
    <property type="term" value="P:regulation of DNA-templated transcription"/>
    <property type="evidence" value="ECO:0007669"/>
    <property type="project" value="InterPro"/>
</dbReference>
<proteinExistence type="inferred from homology"/>
<dbReference type="OrthoDB" id="9799751at2"/>
<feature type="compositionally biased region" description="Polar residues" evidence="4">
    <location>
        <begin position="92"/>
        <end position="101"/>
    </location>
</feature>
<evidence type="ECO:0000313" key="7">
    <source>
        <dbReference type="Proteomes" id="UP000014227"/>
    </source>
</evidence>
<evidence type="ECO:0000256" key="1">
    <source>
        <dbReference type="ARBA" id="ARBA00022884"/>
    </source>
</evidence>
<dbReference type="CDD" id="cd01716">
    <property type="entry name" value="Hfq"/>
    <property type="match status" value="1"/>
</dbReference>
<feature type="domain" description="Sm" evidence="5">
    <location>
        <begin position="10"/>
        <end position="71"/>
    </location>
</feature>